<dbReference type="InterPro" id="IPR005625">
    <property type="entry name" value="PepSY-ass_TM"/>
</dbReference>
<evidence type="ECO:0000256" key="1">
    <source>
        <dbReference type="SAM" id="Phobius"/>
    </source>
</evidence>
<reference evidence="2 3" key="1">
    <citation type="submission" date="2023-03" db="EMBL/GenBank/DDBJ databases">
        <title>Draft assemblies of triclosan tolerant bacteria isolated from returned activated sludge.</title>
        <authorList>
            <person name="Van Hamelsveld S."/>
        </authorList>
    </citation>
    <scope>NUCLEOTIDE SEQUENCE [LARGE SCALE GENOMIC DNA]</scope>
    <source>
        <strain evidence="2 3">GW210010_S58</strain>
    </source>
</reference>
<dbReference type="PANTHER" id="PTHR34219:SF1">
    <property type="entry name" value="PEPSY DOMAIN-CONTAINING PROTEIN"/>
    <property type="match status" value="1"/>
</dbReference>
<dbReference type="EMBL" id="JARJLM010000124">
    <property type="protein sequence ID" value="MDF3832691.1"/>
    <property type="molecule type" value="Genomic_DNA"/>
</dbReference>
<evidence type="ECO:0000313" key="3">
    <source>
        <dbReference type="Proteomes" id="UP001216674"/>
    </source>
</evidence>
<keyword evidence="1" id="KW-0812">Transmembrane</keyword>
<organism evidence="2 3">
    <name type="scientific">Cupriavidus basilensis</name>
    <dbReference type="NCBI Taxonomy" id="68895"/>
    <lineage>
        <taxon>Bacteria</taxon>
        <taxon>Pseudomonadati</taxon>
        <taxon>Pseudomonadota</taxon>
        <taxon>Betaproteobacteria</taxon>
        <taxon>Burkholderiales</taxon>
        <taxon>Burkholderiaceae</taxon>
        <taxon>Cupriavidus</taxon>
    </lineage>
</organism>
<accession>A0ABT6ALM3</accession>
<sequence length="468" mass="49772">MPKAAAQPSPAAATATASYRMLWRWHFYAGLFVMPFLIVLSITGTIYCFQPQIEPLLYPRLLRVAPAGSKLPAQDLLDRAWAQAPEGSAATTYTLDPDPRASAEFVFRLPSGKSQSLYLDPYTGEYLGSLSVEDRLMKQVRLLHRALLLGKTGELLMELAACWALVMIATGLAMWWPRLRAKGAGAFLAGNAAGGRGWWKEIHLVTGAWLALGAVAFILSGLPWSASWGKQFKALATAAQLGNPPGAWGDAGVRSTPGAPRMDSLPLVEVPWAVGLSKVPRGTAPAAGTATISLDRAVGIVAANGVPSGCQLVLPGSPTGVFTASCFPADPRMERTLHIDQYSGKVLKDIRYGDYGAVAQAISYGTSLHMGRYFGLANQIACTAISLGLMALAVTGLIMWLKRRPARALAAPSFPRNLPPMRAWVAGLGLLGLVFPLMGATLAMVWLLDRRFAPAVAARAPSPEDAAA</sequence>
<name>A0ABT6ALM3_9BURK</name>
<feature type="transmembrane region" description="Helical" evidence="1">
    <location>
        <begin position="421"/>
        <end position="448"/>
    </location>
</feature>
<feature type="transmembrane region" description="Helical" evidence="1">
    <location>
        <begin position="155"/>
        <end position="176"/>
    </location>
</feature>
<comment type="caution">
    <text evidence="2">The sequence shown here is derived from an EMBL/GenBank/DDBJ whole genome shotgun (WGS) entry which is preliminary data.</text>
</comment>
<proteinExistence type="predicted"/>
<feature type="transmembrane region" description="Helical" evidence="1">
    <location>
        <begin position="202"/>
        <end position="224"/>
    </location>
</feature>
<dbReference type="PANTHER" id="PTHR34219">
    <property type="entry name" value="IRON-REGULATED INNER MEMBRANE PROTEIN-RELATED"/>
    <property type="match status" value="1"/>
</dbReference>
<keyword evidence="3" id="KW-1185">Reference proteome</keyword>
<evidence type="ECO:0000313" key="2">
    <source>
        <dbReference type="EMBL" id="MDF3832691.1"/>
    </source>
</evidence>
<protein>
    <submittedName>
        <fullName evidence="2">PepSY domain-containing protein</fullName>
    </submittedName>
</protein>
<gene>
    <name evidence="2" type="ORF">P3W85_06985</name>
</gene>
<dbReference type="Proteomes" id="UP001216674">
    <property type="component" value="Unassembled WGS sequence"/>
</dbReference>
<feature type="transmembrane region" description="Helical" evidence="1">
    <location>
        <begin position="380"/>
        <end position="401"/>
    </location>
</feature>
<feature type="transmembrane region" description="Helical" evidence="1">
    <location>
        <begin position="27"/>
        <end position="49"/>
    </location>
</feature>
<dbReference type="Pfam" id="PF03929">
    <property type="entry name" value="PepSY_TM"/>
    <property type="match status" value="1"/>
</dbReference>
<keyword evidence="1" id="KW-0472">Membrane</keyword>
<keyword evidence="1" id="KW-1133">Transmembrane helix</keyword>